<dbReference type="InterPro" id="IPR007379">
    <property type="entry name" value="Tim44-like_dom"/>
</dbReference>
<name>A0A1J5MZ73_9BACT</name>
<keyword evidence="2" id="KW-1133">Transmembrane helix</keyword>
<dbReference type="OrthoDB" id="5297955at2"/>
<dbReference type="EMBL" id="LKAQ01000001">
    <property type="protein sequence ID" value="OIQ51750.1"/>
    <property type="molecule type" value="Genomic_DNA"/>
</dbReference>
<organism evidence="4 5">
    <name type="scientific">Pseudodesulfovibrio hydrargyri</name>
    <dbReference type="NCBI Taxonomy" id="2125990"/>
    <lineage>
        <taxon>Bacteria</taxon>
        <taxon>Pseudomonadati</taxon>
        <taxon>Thermodesulfobacteriota</taxon>
        <taxon>Desulfovibrionia</taxon>
        <taxon>Desulfovibrionales</taxon>
        <taxon>Desulfovibrionaceae</taxon>
    </lineage>
</organism>
<dbReference type="PANTHER" id="PTHR41542:SF1">
    <property type="entry name" value="BLL5807 PROTEIN"/>
    <property type="match status" value="1"/>
</dbReference>
<evidence type="ECO:0000256" key="2">
    <source>
        <dbReference type="SAM" id="Phobius"/>
    </source>
</evidence>
<feature type="transmembrane region" description="Helical" evidence="2">
    <location>
        <begin position="49"/>
        <end position="67"/>
    </location>
</feature>
<dbReference type="RefSeq" id="WP_071543868.1">
    <property type="nucleotide sequence ID" value="NZ_LKAQ01000001.1"/>
</dbReference>
<dbReference type="Pfam" id="PF04280">
    <property type="entry name" value="Tim44"/>
    <property type="match status" value="1"/>
</dbReference>
<feature type="region of interest" description="Disordered" evidence="1">
    <location>
        <begin position="72"/>
        <end position="154"/>
    </location>
</feature>
<accession>A0A1J5MZ73</accession>
<evidence type="ECO:0000313" key="5">
    <source>
        <dbReference type="Proteomes" id="UP000181901"/>
    </source>
</evidence>
<sequence length="271" mass="29671">MHNDNNVNASGFAGRLTGRPILWLSAPALVLIMATPALAQAAPPSRSGSVLNILLLVLIAYFLVRMFRRRSGGGNDKTRPGRWSRPDYPTKPGEGDGSGSDADSSSASEDRPAQKPQSMDRHEAARRTWDMLRSEDTAKTSPSTPTGAPPRADGFDEAEFLEGAKVLFSRFQQARDKEDYDALRDFLSDEVYSDAVAAGERPRTEVMLVSALLTELHSADGRTVASVHYDAQLRTGEEGRPVQLRTVWEFGRDDSVPGGLWVLEKINSIDQ</sequence>
<reference evidence="4 5" key="1">
    <citation type="submission" date="2015-09" db="EMBL/GenBank/DDBJ databases">
        <title>Genome of Desulfovibrio dechloracetivorans BerOc1, a mercury methylating strain isolated from highly hydrocarbons and metals contaminated coastal sediments.</title>
        <authorList>
            <person name="Goni Urriza M."/>
            <person name="Gassie C."/>
            <person name="Bouchez O."/>
            <person name="Klopp C."/>
            <person name="Ranchou-Peyruse A."/>
            <person name="Remy G."/>
        </authorList>
    </citation>
    <scope>NUCLEOTIDE SEQUENCE [LARGE SCALE GENOMIC DNA]</scope>
    <source>
        <strain evidence="4 5">BerOc1</strain>
    </source>
</reference>
<dbReference type="SUPFAM" id="SSF54427">
    <property type="entry name" value="NTF2-like"/>
    <property type="match status" value="1"/>
</dbReference>
<protein>
    <submittedName>
        <fullName evidence="4">Tim44-like domain protein</fullName>
    </submittedName>
</protein>
<dbReference type="AlphaFoldDB" id="A0A1J5MZ73"/>
<dbReference type="InterPro" id="IPR032710">
    <property type="entry name" value="NTF2-like_dom_sf"/>
</dbReference>
<evidence type="ECO:0000259" key="3">
    <source>
        <dbReference type="SMART" id="SM00978"/>
    </source>
</evidence>
<proteinExistence type="predicted"/>
<gene>
    <name evidence="4" type="ORF">BerOc1_00207</name>
</gene>
<evidence type="ECO:0000256" key="1">
    <source>
        <dbReference type="SAM" id="MobiDB-lite"/>
    </source>
</evidence>
<evidence type="ECO:0000313" key="4">
    <source>
        <dbReference type="EMBL" id="OIQ51750.1"/>
    </source>
</evidence>
<keyword evidence="5" id="KW-1185">Reference proteome</keyword>
<feature type="domain" description="Tim44-like" evidence="3">
    <location>
        <begin position="143"/>
        <end position="268"/>
    </location>
</feature>
<feature type="compositionally biased region" description="Basic and acidic residues" evidence="1">
    <location>
        <begin position="108"/>
        <end position="138"/>
    </location>
</feature>
<comment type="caution">
    <text evidence="4">The sequence shown here is derived from an EMBL/GenBank/DDBJ whole genome shotgun (WGS) entry which is preliminary data.</text>
</comment>
<keyword evidence="2" id="KW-0812">Transmembrane</keyword>
<dbReference type="Proteomes" id="UP000181901">
    <property type="component" value="Unassembled WGS sequence"/>
</dbReference>
<dbReference type="SMART" id="SM00978">
    <property type="entry name" value="Tim44"/>
    <property type="match status" value="1"/>
</dbReference>
<keyword evidence="2" id="KW-0472">Membrane</keyword>
<dbReference type="PANTHER" id="PTHR41542">
    <property type="entry name" value="BLL5807 PROTEIN"/>
    <property type="match status" value="1"/>
</dbReference>